<sequence length="68" mass="7386">MRYAYQDKTGIHLVFNKTARIVLFDAASLLHGNALIIKIITGATIVEPLTASMNGASSSLKRLLKINT</sequence>
<accession>A0ABP1WGQ9</accession>
<evidence type="ECO:0000313" key="1">
    <source>
        <dbReference type="EMBL" id="CCJ83612.1"/>
    </source>
</evidence>
<organism evidence="1 2">
    <name type="scientific">Cronobacter dublinensis 1210</name>
    <dbReference type="NCBI Taxonomy" id="1208656"/>
    <lineage>
        <taxon>Bacteria</taxon>
        <taxon>Pseudomonadati</taxon>
        <taxon>Pseudomonadota</taxon>
        <taxon>Gammaproteobacteria</taxon>
        <taxon>Enterobacterales</taxon>
        <taxon>Enterobacteriaceae</taxon>
        <taxon>Cronobacter</taxon>
    </lineage>
</organism>
<dbReference type="EMBL" id="CAKZ01000216">
    <property type="protein sequence ID" value="CCJ83612.1"/>
    <property type="molecule type" value="Genomic_DNA"/>
</dbReference>
<evidence type="ECO:0000313" key="2">
    <source>
        <dbReference type="Proteomes" id="UP000009342"/>
    </source>
</evidence>
<reference evidence="2" key="1">
    <citation type="journal article" date="2012" name="PLoS ONE">
        <title>Comparative analysis of genome sequences covering the seven cronobacter species.</title>
        <authorList>
            <person name="Joseph S."/>
            <person name="Desai P."/>
            <person name="Ji Y."/>
            <person name="Cummings C.A."/>
            <person name="Shih R."/>
            <person name="Degoricija L."/>
            <person name="Rico A."/>
            <person name="Brzoska P."/>
            <person name="Hamby S.E."/>
            <person name="Masood N."/>
            <person name="Hariri S."/>
            <person name="Sonbol H."/>
            <person name="Chuzhanova N."/>
            <person name="McClelland M."/>
            <person name="Furtado M.R."/>
            <person name="Forsythe S.J."/>
        </authorList>
    </citation>
    <scope>NUCLEOTIDE SEQUENCE [LARGE SCALE GENOMIC DNA]</scope>
    <source>
        <strain evidence="2">1210</strain>
    </source>
</reference>
<dbReference type="Proteomes" id="UP000009342">
    <property type="component" value="Unassembled WGS sequence"/>
</dbReference>
<comment type="caution">
    <text evidence="1">The sequence shown here is derived from an EMBL/GenBank/DDBJ whole genome shotgun (WGS) entry which is preliminary data.</text>
</comment>
<protein>
    <submittedName>
        <fullName evidence="1">Uncharacterized protein</fullName>
    </submittedName>
</protein>
<name>A0ABP1WGQ9_9ENTR</name>
<gene>
    <name evidence="1" type="ORF">BN134_4392</name>
</gene>
<keyword evidence="2" id="KW-1185">Reference proteome</keyword>
<proteinExistence type="predicted"/>